<organism evidence="1 3">
    <name type="scientific">Acer yangbiense</name>
    <dbReference type="NCBI Taxonomy" id="1000413"/>
    <lineage>
        <taxon>Eukaryota</taxon>
        <taxon>Viridiplantae</taxon>
        <taxon>Streptophyta</taxon>
        <taxon>Embryophyta</taxon>
        <taxon>Tracheophyta</taxon>
        <taxon>Spermatophyta</taxon>
        <taxon>Magnoliopsida</taxon>
        <taxon>eudicotyledons</taxon>
        <taxon>Gunneridae</taxon>
        <taxon>Pentapetalae</taxon>
        <taxon>rosids</taxon>
        <taxon>malvids</taxon>
        <taxon>Sapindales</taxon>
        <taxon>Sapindaceae</taxon>
        <taxon>Hippocastanoideae</taxon>
        <taxon>Acereae</taxon>
        <taxon>Acer</taxon>
    </lineage>
</organism>
<keyword evidence="2" id="KW-0496">Mitochondrion</keyword>
<keyword evidence="3" id="KW-1185">Reference proteome</keyword>
<comment type="caution">
    <text evidence="1">The sequence shown here is derived from an EMBL/GenBank/DDBJ whole genome shotgun (WGS) entry which is preliminary data.</text>
</comment>
<name>A0A5C7GPK0_9ROSI</name>
<reference evidence="1" key="2">
    <citation type="submission" date="2019-05" db="EMBL/GenBank/DDBJ databases">
        <authorList>
            <person name="Zhang R."/>
        </authorList>
    </citation>
    <scope>NUCLEOTIDE SEQUENCE [LARGE SCALE GENOMIC DNA]</scope>
    <source>
        <strain evidence="1">Malutang-1-2009seedling</strain>
        <tissue evidence="1">Leaf</tissue>
    </source>
</reference>
<sequence length="148" mass="16179">MVFRKGHCVKRLERCKAGLDLVESWRRTVQIPLHFSGAVTSGIRAELLLMGGKGVTRRVGIIPGGNGCPSGILLRGDIFFASAEPRYYWIGNQYSCSGTVCAEWATIRDKVLLTAIMWACCGRLVLHFGRSSTALVGSGWGYQPVCVE</sequence>
<reference evidence="3" key="1">
    <citation type="journal article" date="2019" name="Gigascience">
        <title>De novo genome assembly of the endangered Acer yangbiense, a plant species with extremely small populations endemic to Yunnan Province, China.</title>
        <authorList>
            <person name="Yang J."/>
            <person name="Wariss H.M."/>
            <person name="Tao L."/>
            <person name="Zhang R."/>
            <person name="Yun Q."/>
            <person name="Hollingsworth P."/>
            <person name="Dao Z."/>
            <person name="Luo G."/>
            <person name="Guo H."/>
            <person name="Ma Y."/>
            <person name="Sun W."/>
        </authorList>
    </citation>
    <scope>NUCLEOTIDE SEQUENCE [LARGE SCALE GENOMIC DNA]</scope>
    <source>
        <strain evidence="3">cv. Malutang</strain>
    </source>
</reference>
<dbReference type="Proteomes" id="UP000323000">
    <property type="component" value="Mitochondrion MT"/>
</dbReference>
<dbReference type="EMBL" id="VAHF01000014">
    <property type="protein sequence ID" value="TXG46717.1"/>
    <property type="molecule type" value="Genomic_DNA"/>
</dbReference>
<protein>
    <submittedName>
        <fullName evidence="1">Uncharacterized protein</fullName>
    </submittedName>
</protein>
<accession>A0A5C7GPK0</accession>
<evidence type="ECO:0000313" key="2">
    <source>
        <dbReference type="EMBL" id="TXG46717.1"/>
    </source>
</evidence>
<proteinExistence type="predicted"/>
<evidence type="ECO:0000313" key="1">
    <source>
        <dbReference type="EMBL" id="TXG46232.1"/>
    </source>
</evidence>
<gene>
    <name evidence="2" type="ORF">EZV62_027791</name>
    <name evidence="1" type="ORF">EZV62_028263</name>
</gene>
<dbReference type="EMBL" id="VAHF01000263">
    <property type="protein sequence ID" value="TXG46232.1"/>
    <property type="molecule type" value="Genomic_DNA"/>
</dbReference>
<geneLocation type="mitochondrion" evidence="2"/>
<evidence type="ECO:0000313" key="3">
    <source>
        <dbReference type="Proteomes" id="UP000323000"/>
    </source>
</evidence>
<dbReference type="AlphaFoldDB" id="A0A5C7GPK0"/>